<dbReference type="GO" id="GO:0030943">
    <property type="term" value="F:mitochondrion targeting sequence binding"/>
    <property type="evidence" value="ECO:0007669"/>
    <property type="project" value="TreeGrafter"/>
</dbReference>
<dbReference type="GO" id="GO:0045039">
    <property type="term" value="P:protein insertion into mitochondrial inner membrane"/>
    <property type="evidence" value="ECO:0007669"/>
    <property type="project" value="InterPro"/>
</dbReference>
<proteinExistence type="predicted"/>
<comment type="caution">
    <text evidence="5">The sequence shown here is derived from an EMBL/GenBank/DDBJ whole genome shotgun (WGS) entry which is preliminary data.</text>
</comment>
<dbReference type="AlphaFoldDB" id="A0A8X7SII3"/>
<dbReference type="GO" id="GO:0042721">
    <property type="term" value="C:TIM22 mitochondrial import inner membrane insertion complex"/>
    <property type="evidence" value="ECO:0007669"/>
    <property type="project" value="InterPro"/>
</dbReference>
<dbReference type="PANTHER" id="PTHR14110">
    <property type="entry name" value="MITOCHONDRIAL IMPORT INNER MEMBRANE TRANSLOCASE SUBUNIT TIM22"/>
    <property type="match status" value="1"/>
</dbReference>
<evidence type="ECO:0000256" key="3">
    <source>
        <dbReference type="ARBA" id="ARBA00022989"/>
    </source>
</evidence>
<evidence type="ECO:0000313" key="6">
    <source>
        <dbReference type="Proteomes" id="UP000886595"/>
    </source>
</evidence>
<gene>
    <name evidence="5" type="ORF">Bca52824_026721</name>
</gene>
<comment type="subcellular location">
    <subcellularLocation>
        <location evidence="1">Membrane</location>
        <topology evidence="1">Multi-pass membrane protein</topology>
    </subcellularLocation>
</comment>
<reference evidence="5 6" key="1">
    <citation type="submission" date="2020-02" db="EMBL/GenBank/DDBJ databases">
        <authorList>
            <person name="Ma Q."/>
            <person name="Huang Y."/>
            <person name="Song X."/>
            <person name="Pei D."/>
        </authorList>
    </citation>
    <scope>NUCLEOTIDE SEQUENCE [LARGE SCALE GENOMIC DNA]</scope>
    <source>
        <strain evidence="5">Sxm20200214</strain>
        <tissue evidence="5">Leaf</tissue>
    </source>
</reference>
<dbReference type="GO" id="GO:0008320">
    <property type="term" value="F:protein transmembrane transporter activity"/>
    <property type="evidence" value="ECO:0007669"/>
    <property type="project" value="TreeGrafter"/>
</dbReference>
<evidence type="ECO:0000256" key="2">
    <source>
        <dbReference type="ARBA" id="ARBA00022692"/>
    </source>
</evidence>
<keyword evidence="3" id="KW-1133">Transmembrane helix</keyword>
<evidence type="ECO:0000256" key="1">
    <source>
        <dbReference type="ARBA" id="ARBA00004141"/>
    </source>
</evidence>
<dbReference type="OrthoDB" id="1913277at2759"/>
<dbReference type="EMBL" id="JAAMPC010000006">
    <property type="protein sequence ID" value="KAG2306973.1"/>
    <property type="molecule type" value="Genomic_DNA"/>
</dbReference>
<name>A0A8X7SII3_BRACI</name>
<organism evidence="5 6">
    <name type="scientific">Brassica carinata</name>
    <name type="common">Ethiopian mustard</name>
    <name type="synonym">Abyssinian cabbage</name>
    <dbReference type="NCBI Taxonomy" id="52824"/>
    <lineage>
        <taxon>Eukaryota</taxon>
        <taxon>Viridiplantae</taxon>
        <taxon>Streptophyta</taxon>
        <taxon>Embryophyta</taxon>
        <taxon>Tracheophyta</taxon>
        <taxon>Spermatophyta</taxon>
        <taxon>Magnoliopsida</taxon>
        <taxon>eudicotyledons</taxon>
        <taxon>Gunneridae</taxon>
        <taxon>Pentapetalae</taxon>
        <taxon>rosids</taxon>
        <taxon>malvids</taxon>
        <taxon>Brassicales</taxon>
        <taxon>Brassicaceae</taxon>
        <taxon>Brassiceae</taxon>
        <taxon>Brassica</taxon>
    </lineage>
</organism>
<accession>A0A8X7SII3</accession>
<dbReference type="PANTHER" id="PTHR14110:SF10">
    <property type="entry name" value="OS04G0376100 PROTEIN"/>
    <property type="match status" value="1"/>
</dbReference>
<keyword evidence="4" id="KW-0472">Membrane</keyword>
<evidence type="ECO:0000313" key="5">
    <source>
        <dbReference type="EMBL" id="KAG2306973.1"/>
    </source>
</evidence>
<protein>
    <submittedName>
        <fullName evidence="5">Uncharacterized protein</fullName>
    </submittedName>
</protein>
<sequence>MSGLEQPESHNTAVKLDCPRFERKIESPELRRSVKIASGDQKFQEQKKQLLSPLTPIVQPTTPTKHVLITTLLAVIGGGAGLVSKYRKAYPNIPTIYATNFAIVAGCYCGAREFVRITRRSEHDDVLNSTIGRLFRSALLGRLQGGPYGALRYSVIFSAMGTASNYAGHKAKAMLENYCNKDSIKLPEWFSIQILDEEALAKKKAQEQKIFAERSFGRLNKKST</sequence>
<dbReference type="InterPro" id="IPR039175">
    <property type="entry name" value="TIM22"/>
</dbReference>
<keyword evidence="6" id="KW-1185">Reference proteome</keyword>
<evidence type="ECO:0000256" key="4">
    <source>
        <dbReference type="ARBA" id="ARBA00023136"/>
    </source>
</evidence>
<dbReference type="Proteomes" id="UP000886595">
    <property type="component" value="Unassembled WGS sequence"/>
</dbReference>
<keyword evidence="2" id="KW-0812">Transmembrane</keyword>